<dbReference type="Proteomes" id="UP000051162">
    <property type="component" value="Unassembled WGS sequence"/>
</dbReference>
<proteinExistence type="inferred from homology"/>
<keyword evidence="2" id="KW-0805">Transcription regulation</keyword>
<dbReference type="InterPro" id="IPR013324">
    <property type="entry name" value="RNA_pol_sigma_r3/r4-like"/>
</dbReference>
<dbReference type="EMBL" id="AZDT01000042">
    <property type="protein sequence ID" value="KRK74892.1"/>
    <property type="molecule type" value="Genomic_DNA"/>
</dbReference>
<comment type="similarity">
    <text evidence="1">Belongs to the sigma-70 factor family. ECF subfamily.</text>
</comment>
<dbReference type="GeneID" id="84782770"/>
<dbReference type="PATRIC" id="fig|1423773.3.peg.2117"/>
<dbReference type="GO" id="GO:0003677">
    <property type="term" value="F:DNA binding"/>
    <property type="evidence" value="ECO:0007669"/>
    <property type="project" value="UniProtKB-KW"/>
</dbReference>
<feature type="domain" description="RNA polymerase sigma factor 70 region 4 type 2" evidence="7">
    <location>
        <begin position="103"/>
        <end position="154"/>
    </location>
</feature>
<keyword evidence="5" id="KW-0804">Transcription</keyword>
<feature type="domain" description="RNA polymerase sigma-70 region 2" evidence="6">
    <location>
        <begin position="9"/>
        <end position="75"/>
    </location>
</feature>
<dbReference type="InterPro" id="IPR007627">
    <property type="entry name" value="RNA_pol_sigma70_r2"/>
</dbReference>
<dbReference type="SUPFAM" id="SSF88659">
    <property type="entry name" value="Sigma3 and sigma4 domains of RNA polymerase sigma factors"/>
    <property type="match status" value="1"/>
</dbReference>
<dbReference type="PANTHER" id="PTHR43133">
    <property type="entry name" value="RNA POLYMERASE ECF-TYPE SIGMA FACTO"/>
    <property type="match status" value="1"/>
</dbReference>
<dbReference type="RefSeq" id="WP_056944377.1">
    <property type="nucleotide sequence ID" value="NZ_AZDT01000042.1"/>
</dbReference>
<dbReference type="GO" id="GO:0016987">
    <property type="term" value="F:sigma factor activity"/>
    <property type="evidence" value="ECO:0007669"/>
    <property type="project" value="UniProtKB-KW"/>
</dbReference>
<dbReference type="InterPro" id="IPR036388">
    <property type="entry name" value="WH-like_DNA-bd_sf"/>
</dbReference>
<dbReference type="PANTHER" id="PTHR43133:SF8">
    <property type="entry name" value="RNA POLYMERASE SIGMA FACTOR HI_1459-RELATED"/>
    <property type="match status" value="1"/>
</dbReference>
<comment type="caution">
    <text evidence="8">The sequence shown here is derived from an EMBL/GenBank/DDBJ whole genome shotgun (WGS) entry which is preliminary data.</text>
</comment>
<keyword evidence="3" id="KW-0731">Sigma factor</keyword>
<name>A0A0R1JV33_9LACO</name>
<dbReference type="NCBIfam" id="TIGR02937">
    <property type="entry name" value="sigma70-ECF"/>
    <property type="match status" value="1"/>
</dbReference>
<gene>
    <name evidence="8" type="ORF">FD30_GL002064</name>
</gene>
<evidence type="ECO:0000259" key="7">
    <source>
        <dbReference type="Pfam" id="PF08281"/>
    </source>
</evidence>
<keyword evidence="9" id="KW-1185">Reference proteome</keyword>
<evidence type="ECO:0000256" key="3">
    <source>
        <dbReference type="ARBA" id="ARBA00023082"/>
    </source>
</evidence>
<evidence type="ECO:0000256" key="4">
    <source>
        <dbReference type="ARBA" id="ARBA00023125"/>
    </source>
</evidence>
<dbReference type="Gene3D" id="1.10.10.10">
    <property type="entry name" value="Winged helix-like DNA-binding domain superfamily/Winged helix DNA-binding domain"/>
    <property type="match status" value="1"/>
</dbReference>
<reference evidence="8 9" key="1">
    <citation type="journal article" date="2015" name="Genome Announc.">
        <title>Expanding the biotechnology potential of lactobacilli through comparative genomics of 213 strains and associated genera.</title>
        <authorList>
            <person name="Sun Z."/>
            <person name="Harris H.M."/>
            <person name="McCann A."/>
            <person name="Guo C."/>
            <person name="Argimon S."/>
            <person name="Zhang W."/>
            <person name="Yang X."/>
            <person name="Jeffery I.B."/>
            <person name="Cooney J.C."/>
            <person name="Kagawa T.F."/>
            <person name="Liu W."/>
            <person name="Song Y."/>
            <person name="Salvetti E."/>
            <person name="Wrobel A."/>
            <person name="Rasinkangas P."/>
            <person name="Parkhill J."/>
            <person name="Rea M.C."/>
            <person name="O'Sullivan O."/>
            <person name="Ritari J."/>
            <person name="Douillard F.P."/>
            <person name="Paul Ross R."/>
            <person name="Yang R."/>
            <person name="Briner A.E."/>
            <person name="Felis G.E."/>
            <person name="de Vos W.M."/>
            <person name="Barrangou R."/>
            <person name="Klaenhammer T.R."/>
            <person name="Caufield P.W."/>
            <person name="Cui Y."/>
            <person name="Zhang H."/>
            <person name="O'Toole P.W."/>
        </authorList>
    </citation>
    <scope>NUCLEOTIDE SEQUENCE [LARGE SCALE GENOMIC DNA]</scope>
    <source>
        <strain evidence="8 9">DSM 19117</strain>
    </source>
</reference>
<protein>
    <submittedName>
        <fullName evidence="8">Uncharacterized protein</fullName>
    </submittedName>
</protein>
<evidence type="ECO:0000313" key="8">
    <source>
        <dbReference type="EMBL" id="KRK74892.1"/>
    </source>
</evidence>
<dbReference type="InterPro" id="IPR013325">
    <property type="entry name" value="RNA_pol_sigma_r2"/>
</dbReference>
<keyword evidence="4" id="KW-0238">DNA-binding</keyword>
<evidence type="ECO:0000256" key="5">
    <source>
        <dbReference type="ARBA" id="ARBA00023163"/>
    </source>
</evidence>
<sequence length="170" mass="20093">MNLADYETLVAQLAVEIRRYLVSRGADPETAADIVQDMFVKVLESDLVLPPEKLRPYLYRVAWSTYLDAYRRRQRYRQLVDRYLGPALQRPPAPSAPPTVADQALQRGLARLKPRDRQLLIHRYSEEWSFRQLARALNITEGAAKMRVYRVQRKLERLMRRVYREDGHRI</sequence>
<dbReference type="InterPro" id="IPR039425">
    <property type="entry name" value="RNA_pol_sigma-70-like"/>
</dbReference>
<dbReference type="AlphaFoldDB" id="A0A0R1JV33"/>
<dbReference type="SUPFAM" id="SSF88946">
    <property type="entry name" value="Sigma2 domain of RNA polymerase sigma factors"/>
    <property type="match status" value="1"/>
</dbReference>
<dbReference type="Pfam" id="PF04542">
    <property type="entry name" value="Sigma70_r2"/>
    <property type="match status" value="1"/>
</dbReference>
<dbReference type="Pfam" id="PF08281">
    <property type="entry name" value="Sigma70_r4_2"/>
    <property type="match status" value="1"/>
</dbReference>
<dbReference type="InterPro" id="IPR014284">
    <property type="entry name" value="RNA_pol_sigma-70_dom"/>
</dbReference>
<evidence type="ECO:0000259" key="6">
    <source>
        <dbReference type="Pfam" id="PF04542"/>
    </source>
</evidence>
<organism evidence="8 9">
    <name type="scientific">Levilactobacillus namurensis DSM 19117</name>
    <dbReference type="NCBI Taxonomy" id="1423773"/>
    <lineage>
        <taxon>Bacteria</taxon>
        <taxon>Bacillati</taxon>
        <taxon>Bacillota</taxon>
        <taxon>Bacilli</taxon>
        <taxon>Lactobacillales</taxon>
        <taxon>Lactobacillaceae</taxon>
        <taxon>Levilactobacillus</taxon>
    </lineage>
</organism>
<dbReference type="OrthoDB" id="9784984at2"/>
<dbReference type="InterPro" id="IPR013249">
    <property type="entry name" value="RNA_pol_sigma70_r4_t2"/>
</dbReference>
<evidence type="ECO:0000256" key="2">
    <source>
        <dbReference type="ARBA" id="ARBA00023015"/>
    </source>
</evidence>
<accession>A0A0R1JV33</accession>
<dbReference type="Gene3D" id="1.10.1740.10">
    <property type="match status" value="1"/>
</dbReference>
<dbReference type="GO" id="GO:0006352">
    <property type="term" value="P:DNA-templated transcription initiation"/>
    <property type="evidence" value="ECO:0007669"/>
    <property type="project" value="InterPro"/>
</dbReference>
<dbReference type="STRING" id="1423773.FD30_GL002064"/>
<evidence type="ECO:0000256" key="1">
    <source>
        <dbReference type="ARBA" id="ARBA00010641"/>
    </source>
</evidence>
<evidence type="ECO:0000313" key="9">
    <source>
        <dbReference type="Proteomes" id="UP000051162"/>
    </source>
</evidence>